<dbReference type="Gramene" id="TraesSTA3A03G01414260.1">
    <property type="protein sequence ID" value="TraesSTA3A03G01414260.1"/>
    <property type="gene ID" value="TraesSTA3A03G01414260"/>
</dbReference>
<reference evidence="2" key="2">
    <citation type="submission" date="2018-10" db="UniProtKB">
        <authorList>
            <consortium name="EnsemblPlants"/>
        </authorList>
    </citation>
    <scope>IDENTIFICATION</scope>
</reference>
<dbReference type="Gramene" id="TraesNOR3A03G01443600.1">
    <property type="protein sequence ID" value="TraesNOR3A03G01443600.1"/>
    <property type="gene ID" value="TraesNOR3A03G01443600"/>
</dbReference>
<name>A0A3B6EIW2_WHEAT</name>
<dbReference type="AlphaFoldDB" id="A0A3B6EIW2"/>
<evidence type="ECO:0000313" key="2">
    <source>
        <dbReference type="EnsemblPlants" id="TraesCS3A02G240300.1"/>
    </source>
</evidence>
<dbReference type="Gramene" id="TraesARI3A03G01443670.1">
    <property type="protein sequence ID" value="TraesARI3A03G01443670.1"/>
    <property type="gene ID" value="TraesARI3A03G01443670"/>
</dbReference>
<dbReference type="Gramene" id="TraesSYM3A03G01444920.1">
    <property type="protein sequence ID" value="TraesSYM3A03G01444920.1"/>
    <property type="gene ID" value="TraesSYM3A03G01444920"/>
</dbReference>
<dbReference type="Proteomes" id="UP000019116">
    <property type="component" value="Chromosome 3A"/>
</dbReference>
<dbReference type="Gramene" id="TraesMAC3A03G01420630.1">
    <property type="protein sequence ID" value="TraesMAC3A03G01420630.1"/>
    <property type="gene ID" value="TraesMAC3A03G01420630"/>
</dbReference>
<sequence>MAAKNSKGRAGKRKPKKKNIWAMCLGKCDVLGDLATALKRWQGCCTHPCTQRRGVGKPRLGSADRSYAVIDRRSER</sequence>
<reference evidence="2" key="1">
    <citation type="submission" date="2018-08" db="EMBL/GenBank/DDBJ databases">
        <authorList>
            <person name="Rossello M."/>
        </authorList>
    </citation>
    <scope>NUCLEOTIDE SEQUENCE [LARGE SCALE GENOMIC DNA]</scope>
    <source>
        <strain evidence="2">cv. Chinese Spring</strain>
    </source>
</reference>
<dbReference type="Gramene" id="TraesCS3A02G240300.1">
    <property type="protein sequence ID" value="TraesCS3A02G240300.1"/>
    <property type="gene ID" value="TraesCS3A02G240300"/>
</dbReference>
<dbReference type="Gramene" id="TraesJAG3A03G01431780.1">
    <property type="protein sequence ID" value="TraesJAG3A03G01431780.1"/>
    <property type="gene ID" value="TraesJAG3A03G01431780"/>
</dbReference>
<feature type="region of interest" description="Disordered" evidence="1">
    <location>
        <begin position="57"/>
        <end position="76"/>
    </location>
</feature>
<dbReference type="Gramene" id="TraesCS3A03G0618200.1">
    <property type="protein sequence ID" value="TraesCS3A03G0618200.1.CDS"/>
    <property type="gene ID" value="TraesCS3A03G0618200"/>
</dbReference>
<evidence type="ECO:0000256" key="1">
    <source>
        <dbReference type="SAM" id="MobiDB-lite"/>
    </source>
</evidence>
<dbReference type="Gramene" id="TraesWEE_scaffold_064919_01G000300.1">
    <property type="protein sequence ID" value="TraesWEE_scaffold_064919_01G000300.1"/>
    <property type="gene ID" value="TraesWEE_scaffold_064919_01G000300"/>
</dbReference>
<keyword evidence="3" id="KW-1185">Reference proteome</keyword>
<dbReference type="Gramene" id="TraesCAD_scaffold_035384_01G000300.1">
    <property type="protein sequence ID" value="TraesCAD_scaffold_035384_01G000300.1"/>
    <property type="gene ID" value="TraesCAD_scaffold_035384_01G000300"/>
</dbReference>
<dbReference type="Gramene" id="TraesCLE_scaffold_070496_01G000200.1">
    <property type="protein sequence ID" value="TraesCLE_scaffold_070496_01G000200.1"/>
    <property type="gene ID" value="TraesCLE_scaffold_070496_01G000200"/>
</dbReference>
<accession>A0A3B6EIW2</accession>
<dbReference type="Gramene" id="TraesJUL3A03G01434980.1">
    <property type="protein sequence ID" value="TraesJUL3A03G01434980.1"/>
    <property type="gene ID" value="TraesJUL3A03G01434980"/>
</dbReference>
<dbReference type="Gramene" id="TraesROB_scaffold_003722_01G000300.1">
    <property type="protein sequence ID" value="TraesROB_scaffold_003722_01G000300.1"/>
    <property type="gene ID" value="TraesROB_scaffold_003722_01G000300"/>
</dbReference>
<protein>
    <submittedName>
        <fullName evidence="2">Uncharacterized protein</fullName>
    </submittedName>
</protein>
<dbReference type="Gramene" id="TraesLAC3A03G01366820.1">
    <property type="protein sequence ID" value="TraesLAC3A03G01366820.1"/>
    <property type="gene ID" value="TraesLAC3A03G01366820"/>
</dbReference>
<dbReference type="Gramene" id="TraesPARA_EIv1.0_0830450.1">
    <property type="protein sequence ID" value="TraesPARA_EIv1.0_0830450.1.CDS"/>
    <property type="gene ID" value="TraesPARA_EIv1.0_0830450"/>
</dbReference>
<dbReference type="Gramene" id="TraesRN3A0100633800.1">
    <property type="protein sequence ID" value="TraesRN3A0100633800.1"/>
    <property type="gene ID" value="TraesRN3A0100633800"/>
</dbReference>
<evidence type="ECO:0000313" key="3">
    <source>
        <dbReference type="Proteomes" id="UP000019116"/>
    </source>
</evidence>
<dbReference type="OMA" id="QWKRKPK"/>
<proteinExistence type="predicted"/>
<organism evidence="2">
    <name type="scientific">Triticum aestivum</name>
    <name type="common">Wheat</name>
    <dbReference type="NCBI Taxonomy" id="4565"/>
    <lineage>
        <taxon>Eukaryota</taxon>
        <taxon>Viridiplantae</taxon>
        <taxon>Streptophyta</taxon>
        <taxon>Embryophyta</taxon>
        <taxon>Tracheophyta</taxon>
        <taxon>Spermatophyta</taxon>
        <taxon>Magnoliopsida</taxon>
        <taxon>Liliopsida</taxon>
        <taxon>Poales</taxon>
        <taxon>Poaceae</taxon>
        <taxon>BOP clade</taxon>
        <taxon>Pooideae</taxon>
        <taxon>Triticodae</taxon>
        <taxon>Triticeae</taxon>
        <taxon>Triticinae</taxon>
        <taxon>Triticum</taxon>
    </lineage>
</organism>
<dbReference type="EnsemblPlants" id="TraesCS3A02G240300.1">
    <property type="protein sequence ID" value="TraesCS3A02G240300.1"/>
    <property type="gene ID" value="TraesCS3A02G240300"/>
</dbReference>